<comment type="caution">
    <text evidence="1">The sequence shown here is derived from an EMBL/GenBank/DDBJ whole genome shotgun (WGS) entry which is preliminary data.</text>
</comment>
<evidence type="ECO:0000313" key="2">
    <source>
        <dbReference type="Proteomes" id="UP001356095"/>
    </source>
</evidence>
<dbReference type="Proteomes" id="UP001356095">
    <property type="component" value="Unassembled WGS sequence"/>
</dbReference>
<sequence length="170" mass="18503">MPQTADSLQDISHAVAAAIDAEAADEACHWAQDGLHRQGFNAAVIPLPEAAPSTDAAMDHAQFDKGTWPYTGTFYANPTPAGIEVWQFGDLPDEDHPRLIIPWDDAVGLLPQLARLVQDHKAEQAATREKKIAEYAARMHADPNVCPLFDAELCEFCKRAATYAVDNPPA</sequence>
<proteinExistence type="predicted"/>
<name>A0ABU7KDJ4_9ACTN</name>
<keyword evidence="2" id="KW-1185">Reference proteome</keyword>
<accession>A0ABU7KDJ4</accession>
<reference evidence="1 2" key="1">
    <citation type="submission" date="2023-08" db="EMBL/GenBank/DDBJ databases">
        <authorList>
            <person name="Girao M."/>
            <person name="Carvalho M.F."/>
        </authorList>
    </citation>
    <scope>NUCLEOTIDE SEQUENCE [LARGE SCALE GENOMIC DNA]</scope>
    <source>
        <strain evidence="1 2">CT-R113</strain>
    </source>
</reference>
<organism evidence="1 2">
    <name type="scientific">Nocardiopsis codii</name>
    <dbReference type="NCBI Taxonomy" id="3065942"/>
    <lineage>
        <taxon>Bacteria</taxon>
        <taxon>Bacillati</taxon>
        <taxon>Actinomycetota</taxon>
        <taxon>Actinomycetes</taxon>
        <taxon>Streptosporangiales</taxon>
        <taxon>Nocardiopsidaceae</taxon>
        <taxon>Nocardiopsis</taxon>
    </lineage>
</organism>
<dbReference type="EMBL" id="JAUZMY010000026">
    <property type="protein sequence ID" value="MEE2040102.1"/>
    <property type="molecule type" value="Genomic_DNA"/>
</dbReference>
<dbReference type="RefSeq" id="WP_330093871.1">
    <property type="nucleotide sequence ID" value="NZ_JAUZMY010000026.1"/>
</dbReference>
<gene>
    <name evidence="1" type="ORF">Q8791_23065</name>
</gene>
<evidence type="ECO:0000313" key="1">
    <source>
        <dbReference type="EMBL" id="MEE2040102.1"/>
    </source>
</evidence>
<protein>
    <submittedName>
        <fullName evidence="1">Uncharacterized protein</fullName>
    </submittedName>
</protein>